<dbReference type="Gene3D" id="3.90.180.10">
    <property type="entry name" value="Medium-chain alcohol dehydrogenases, catalytic domain"/>
    <property type="match status" value="1"/>
</dbReference>
<dbReference type="EMBL" id="NPBS01000008">
    <property type="protein sequence ID" value="PAF27788.1"/>
    <property type="molecule type" value="Genomic_DNA"/>
</dbReference>
<evidence type="ECO:0000256" key="1">
    <source>
        <dbReference type="ARBA" id="ARBA00022857"/>
    </source>
</evidence>
<evidence type="ECO:0000313" key="3">
    <source>
        <dbReference type="EMBL" id="PAF27788.1"/>
    </source>
</evidence>
<dbReference type="SMART" id="SM00829">
    <property type="entry name" value="PKS_ER"/>
    <property type="match status" value="1"/>
</dbReference>
<protein>
    <submittedName>
        <fullName evidence="3">Zinc-binding alcohol dehydrogenase</fullName>
    </submittedName>
</protein>
<proteinExistence type="predicted"/>
<dbReference type="InterPro" id="IPR013154">
    <property type="entry name" value="ADH-like_N"/>
</dbReference>
<dbReference type="AlphaFoldDB" id="A0A268S5D9"/>
<name>A0A268S5D9_SHOCL</name>
<dbReference type="SUPFAM" id="SSF50129">
    <property type="entry name" value="GroES-like"/>
    <property type="match status" value="1"/>
</dbReference>
<dbReference type="InterPro" id="IPR036291">
    <property type="entry name" value="NAD(P)-bd_dom_sf"/>
</dbReference>
<dbReference type="Pfam" id="PF08240">
    <property type="entry name" value="ADH_N"/>
    <property type="match status" value="1"/>
</dbReference>
<comment type="caution">
    <text evidence="3">The sequence shown here is derived from an EMBL/GenBank/DDBJ whole genome shotgun (WGS) entry which is preliminary data.</text>
</comment>
<dbReference type="SUPFAM" id="SSF51735">
    <property type="entry name" value="NAD(P)-binding Rossmann-fold domains"/>
    <property type="match status" value="1"/>
</dbReference>
<dbReference type="RefSeq" id="WP_094424184.1">
    <property type="nucleotide sequence ID" value="NZ_CP019985.1"/>
</dbReference>
<evidence type="ECO:0000313" key="4">
    <source>
        <dbReference type="Proteomes" id="UP000216133"/>
    </source>
</evidence>
<reference evidence="3 4" key="1">
    <citation type="submission" date="2017-07" db="EMBL/GenBank/DDBJ databases">
        <title>Isolation and whole genome analysis of endospore-forming bacteria from heroin.</title>
        <authorList>
            <person name="Kalinowski J."/>
            <person name="Ahrens B."/>
            <person name="Al-Dilaimi A."/>
            <person name="Winkler A."/>
            <person name="Wibberg D."/>
            <person name="Schleenbecker U."/>
            <person name="Ruckert C."/>
            <person name="Wolfel R."/>
            <person name="Grass G."/>
        </authorList>
    </citation>
    <scope>NUCLEOTIDE SEQUENCE [LARGE SCALE GENOMIC DNA]</scope>
    <source>
        <strain evidence="3 4">7523-2</strain>
    </source>
</reference>
<dbReference type="GeneID" id="86924367"/>
<keyword evidence="1" id="KW-0521">NADP</keyword>
<organism evidence="3 4">
    <name type="scientific">Shouchella clausii</name>
    <name type="common">Alkalihalobacillus clausii</name>
    <dbReference type="NCBI Taxonomy" id="79880"/>
    <lineage>
        <taxon>Bacteria</taxon>
        <taxon>Bacillati</taxon>
        <taxon>Bacillota</taxon>
        <taxon>Bacilli</taxon>
        <taxon>Bacillales</taxon>
        <taxon>Bacillaceae</taxon>
        <taxon>Shouchella</taxon>
    </lineage>
</organism>
<sequence length="326" mass="35230">MRALVIQEPKSINGLKIIDKKIPEPQKGEVRIKVLAAGLNPSDFQYALNNEVANEERVLGIDVCGIVDEVGSNVKNLKVGDRVYYLRSLNNVHGGFAEYAITSADLVSIVPEEVPSHVAGVVPGAGFTAYQAIIQKLRPVSGRTILIHGDAGGVGSFAIQLAKMSGLTIISSCLQKDMAYVRSLGADKVIDFTAKDVHEETMKFTNQRGVDYVLSTVGSEIATKDLDVLALGGEMAVTAGFPAFDKWRFYEKGLSIHELATGLALTSGDSQAEENLKMIGNEVAKLLANKKIKPPKITKIKLEDVPDYLEKMKNGKITGKVVAELY</sequence>
<dbReference type="Proteomes" id="UP000216133">
    <property type="component" value="Unassembled WGS sequence"/>
</dbReference>
<accession>A0A268S5D9</accession>
<feature type="domain" description="Enoyl reductase (ER)" evidence="2">
    <location>
        <begin position="10"/>
        <end position="323"/>
    </location>
</feature>
<dbReference type="GO" id="GO:0016491">
    <property type="term" value="F:oxidoreductase activity"/>
    <property type="evidence" value="ECO:0007669"/>
    <property type="project" value="InterPro"/>
</dbReference>
<dbReference type="PANTHER" id="PTHR44154:SF1">
    <property type="entry name" value="QUINONE OXIDOREDUCTASE"/>
    <property type="match status" value="1"/>
</dbReference>
<dbReference type="InterPro" id="IPR020843">
    <property type="entry name" value="ER"/>
</dbReference>
<dbReference type="Pfam" id="PF00107">
    <property type="entry name" value="ADH_zinc_N"/>
    <property type="match status" value="1"/>
</dbReference>
<dbReference type="InterPro" id="IPR051603">
    <property type="entry name" value="Zinc-ADH_QOR/CCCR"/>
</dbReference>
<dbReference type="InterPro" id="IPR013149">
    <property type="entry name" value="ADH-like_C"/>
</dbReference>
<dbReference type="PANTHER" id="PTHR44154">
    <property type="entry name" value="QUINONE OXIDOREDUCTASE"/>
    <property type="match status" value="1"/>
</dbReference>
<dbReference type="InterPro" id="IPR011032">
    <property type="entry name" value="GroES-like_sf"/>
</dbReference>
<gene>
    <name evidence="3" type="ORF">CHH61_01545</name>
</gene>
<evidence type="ECO:0000259" key="2">
    <source>
        <dbReference type="SMART" id="SM00829"/>
    </source>
</evidence>